<protein>
    <recommendedName>
        <fullName evidence="1">DNA (cytosine-5-)-methyltransferase</fullName>
        <ecNumber evidence="1">2.1.1.37</ecNumber>
    </recommendedName>
</protein>
<evidence type="ECO:0000313" key="7">
    <source>
        <dbReference type="EMBL" id="GHP03021.1"/>
    </source>
</evidence>
<dbReference type="InterPro" id="IPR001525">
    <property type="entry name" value="C5_MeTfrase"/>
</dbReference>
<dbReference type="InterPro" id="IPR050390">
    <property type="entry name" value="C5-Methyltransferase"/>
</dbReference>
<feature type="region of interest" description="Disordered" evidence="6">
    <location>
        <begin position="1"/>
        <end position="50"/>
    </location>
</feature>
<feature type="compositionally biased region" description="Acidic residues" evidence="6">
    <location>
        <begin position="674"/>
        <end position="691"/>
    </location>
</feature>
<dbReference type="PROSITE" id="PS00094">
    <property type="entry name" value="C5_MTASE_1"/>
    <property type="match status" value="1"/>
</dbReference>
<evidence type="ECO:0000313" key="8">
    <source>
        <dbReference type="Proteomes" id="UP000660262"/>
    </source>
</evidence>
<dbReference type="GO" id="GO:0044027">
    <property type="term" value="P:negative regulation of gene expression via chromosomal CpG island methylation"/>
    <property type="evidence" value="ECO:0007669"/>
    <property type="project" value="TreeGrafter"/>
</dbReference>
<dbReference type="InterPro" id="IPR018117">
    <property type="entry name" value="C5_DNA_meth_AS"/>
</dbReference>
<keyword evidence="8" id="KW-1185">Reference proteome</keyword>
<keyword evidence="4 5" id="KW-0949">S-adenosyl-L-methionine</keyword>
<keyword evidence="3 5" id="KW-0808">Transferase</keyword>
<dbReference type="PANTHER" id="PTHR10629">
    <property type="entry name" value="CYTOSINE-SPECIFIC METHYLTRANSFERASE"/>
    <property type="match status" value="1"/>
</dbReference>
<dbReference type="PROSITE" id="PS00095">
    <property type="entry name" value="C5_MTASE_2"/>
    <property type="match status" value="1"/>
</dbReference>
<feature type="compositionally biased region" description="Acidic residues" evidence="6">
    <location>
        <begin position="1383"/>
        <end position="1396"/>
    </location>
</feature>
<dbReference type="GO" id="GO:0032259">
    <property type="term" value="P:methylation"/>
    <property type="evidence" value="ECO:0007669"/>
    <property type="project" value="UniProtKB-KW"/>
</dbReference>
<feature type="region of interest" description="Disordered" evidence="6">
    <location>
        <begin position="372"/>
        <end position="392"/>
    </location>
</feature>
<feature type="compositionally biased region" description="Low complexity" evidence="6">
    <location>
        <begin position="15"/>
        <end position="47"/>
    </location>
</feature>
<feature type="compositionally biased region" description="Low complexity" evidence="6">
    <location>
        <begin position="1050"/>
        <end position="1059"/>
    </location>
</feature>
<gene>
    <name evidence="7" type="ORF">PPROV_000177600</name>
</gene>
<dbReference type="InterPro" id="IPR031303">
    <property type="entry name" value="C5_meth_CS"/>
</dbReference>
<evidence type="ECO:0000256" key="4">
    <source>
        <dbReference type="ARBA" id="ARBA00022691"/>
    </source>
</evidence>
<reference evidence="7" key="1">
    <citation type="submission" date="2020-10" db="EMBL/GenBank/DDBJ databases">
        <title>Unveiling of a novel bifunctional photoreceptor, Dualchrome1, isolated from a cosmopolitan green alga.</title>
        <authorList>
            <person name="Suzuki S."/>
            <person name="Kawachi M."/>
        </authorList>
    </citation>
    <scope>NUCLEOTIDE SEQUENCE</scope>
    <source>
        <strain evidence="7">NIES 2893</strain>
    </source>
</reference>
<evidence type="ECO:0000256" key="5">
    <source>
        <dbReference type="PROSITE-ProRule" id="PRU01016"/>
    </source>
</evidence>
<dbReference type="EMBL" id="BNJQ01000004">
    <property type="protein sequence ID" value="GHP03021.1"/>
    <property type="molecule type" value="Genomic_DNA"/>
</dbReference>
<proteinExistence type="inferred from homology"/>
<comment type="caution">
    <text evidence="7">The sequence shown here is derived from an EMBL/GenBank/DDBJ whole genome shotgun (WGS) entry which is preliminary data.</text>
</comment>
<dbReference type="InterPro" id="IPR029063">
    <property type="entry name" value="SAM-dependent_MTases_sf"/>
</dbReference>
<dbReference type="Pfam" id="PF00145">
    <property type="entry name" value="DNA_methylase"/>
    <property type="match status" value="2"/>
</dbReference>
<dbReference type="GO" id="GO:0003886">
    <property type="term" value="F:DNA (cytosine-5-)-methyltransferase activity"/>
    <property type="evidence" value="ECO:0007669"/>
    <property type="project" value="UniProtKB-EC"/>
</dbReference>
<dbReference type="PROSITE" id="PS51679">
    <property type="entry name" value="SAM_MT_C5"/>
    <property type="match status" value="1"/>
</dbReference>
<feature type="active site" evidence="5">
    <location>
        <position position="292"/>
    </location>
</feature>
<dbReference type="EC" id="2.1.1.37" evidence="1"/>
<dbReference type="Proteomes" id="UP000660262">
    <property type="component" value="Unassembled WGS sequence"/>
</dbReference>
<feature type="compositionally biased region" description="Low complexity" evidence="6">
    <location>
        <begin position="1355"/>
        <end position="1374"/>
    </location>
</feature>
<dbReference type="GO" id="GO:0003677">
    <property type="term" value="F:DNA binding"/>
    <property type="evidence" value="ECO:0007669"/>
    <property type="project" value="TreeGrafter"/>
</dbReference>
<dbReference type="PANTHER" id="PTHR10629:SF52">
    <property type="entry name" value="DNA (CYTOSINE-5)-METHYLTRANSFERASE 1"/>
    <property type="match status" value="1"/>
</dbReference>
<keyword evidence="2 5" id="KW-0489">Methyltransferase</keyword>
<comment type="similarity">
    <text evidence="5">Belongs to the class I-like SAM-binding methyltransferase superfamily. C5-methyltransferase family.</text>
</comment>
<feature type="compositionally biased region" description="Gly residues" evidence="6">
    <location>
        <begin position="1"/>
        <end position="14"/>
    </location>
</feature>
<evidence type="ECO:0000256" key="1">
    <source>
        <dbReference type="ARBA" id="ARBA00011975"/>
    </source>
</evidence>
<feature type="region of interest" description="Disordered" evidence="6">
    <location>
        <begin position="1313"/>
        <end position="1396"/>
    </location>
</feature>
<dbReference type="Gene3D" id="3.40.50.150">
    <property type="entry name" value="Vaccinia Virus protein VP39"/>
    <property type="match status" value="2"/>
</dbReference>
<dbReference type="GO" id="GO:0005634">
    <property type="term" value="C:nucleus"/>
    <property type="evidence" value="ECO:0007669"/>
    <property type="project" value="TreeGrafter"/>
</dbReference>
<feature type="compositionally biased region" description="Acidic residues" evidence="6">
    <location>
        <begin position="1015"/>
        <end position="1031"/>
    </location>
</feature>
<organism evidence="7 8">
    <name type="scientific">Pycnococcus provasolii</name>
    <dbReference type="NCBI Taxonomy" id="41880"/>
    <lineage>
        <taxon>Eukaryota</taxon>
        <taxon>Viridiplantae</taxon>
        <taxon>Chlorophyta</taxon>
        <taxon>Pseudoscourfieldiophyceae</taxon>
        <taxon>Pseudoscourfieldiales</taxon>
        <taxon>Pycnococcaceae</taxon>
        <taxon>Pycnococcus</taxon>
    </lineage>
</organism>
<evidence type="ECO:0000256" key="2">
    <source>
        <dbReference type="ARBA" id="ARBA00022603"/>
    </source>
</evidence>
<accession>A0A830HBQ6</accession>
<feature type="compositionally biased region" description="Gly residues" evidence="6">
    <location>
        <begin position="378"/>
        <end position="388"/>
    </location>
</feature>
<dbReference type="Gene3D" id="3.90.120.10">
    <property type="entry name" value="DNA Methylase, subunit A, domain 2"/>
    <property type="match status" value="1"/>
</dbReference>
<feature type="compositionally biased region" description="Basic and acidic residues" evidence="6">
    <location>
        <begin position="1313"/>
        <end position="1325"/>
    </location>
</feature>
<evidence type="ECO:0000256" key="3">
    <source>
        <dbReference type="ARBA" id="ARBA00022679"/>
    </source>
</evidence>
<feature type="region of interest" description="Disordered" evidence="6">
    <location>
        <begin position="1012"/>
        <end position="1102"/>
    </location>
</feature>
<dbReference type="SUPFAM" id="SSF53335">
    <property type="entry name" value="S-adenosyl-L-methionine-dependent methyltransferases"/>
    <property type="match status" value="1"/>
</dbReference>
<feature type="compositionally biased region" description="Basic residues" evidence="6">
    <location>
        <begin position="1080"/>
        <end position="1097"/>
    </location>
</feature>
<sequence length="1396" mass="153936">MAPASPGGGGGGGAAAAPASNKKGSSKAPAASKGKAPAAPAPNKNNAVSSLMGDIDDDLWREGTTVPRRTPRKLRTLELFAGCGGLHFDGSAAFAGANGAKLDVSIKSIAAVEVEEHPARTYKANYPDVNVLHMGVARFLGTAKRLINLRKANVRGATSATNFTDMRISSKHATDHLAFASTQARSAAKSSKVSEHKHRQLCDSITPGVLKGSVALPWLEFYAPGLPNPKTGGKGTWVRDPGDITTSDETKQALKRNVLAGIAEFLNDKQRFTPEHFPMPGDVEVITGGPPCQGWSGYNTTRITSTDLAKLMEHKENKLLARFLEAVWLYQPLYVVMEEVPDVCKENVVTWLKTAFSSKGYKVNENIHSIQHKEHRGGGGGASRGGGRSRAAYDGRTDRQKFVLTTGHYGCPQTRDRMIFMASAEWLHEDDQIRHPPKICRPLDDFEEESEMAYRNSNSADALPVLVSDLRVVQQSVAEKRTTDAAEALAALENAAEPSEAPSVDRPRRATLSTVAKQCATDAAKTSALVTDDIGKPPLRALVYGDAISCDLPKMAKEVQGAKTMTGEVESATHRYASEPATLYGAYLRSNKACWGSGEDGGEARNHVVYALGWSDQLRVNLVPYRKDAGWRDMSGDTSSLHCPKAMELTDEQWYHDRSSGAVGSGKAVAWDDNVADDADDEPSDDEDDDDVKQGGGNRAPIRQRWITKIPDYMIDCDEYFEKPRTPPGGWENDEEKNKAMLEAREAAAKVERKRAHAEDRMPRLRNGWSLPSKRFPVVPFWCLTMKSGRDTECYARFSYSDVHDTVHSYHKPHWHRSLVPFAPRVMSIREKARIQGFPDHFRFLGDVQAQYKQIGNAVSPQLAKAIGKEMLRRVAGHVARTELCGVSVDEVQTGTPCWSSGIADFHDFVCARRAETFSSEDTAVVAAREVPLGSSLPLHTPINYGKPKLVDMTYEEILVEYNTLSRKDHSSRFNKMEPFDLLDWVQDQRPWHIEKVVGIRWKDGILPANATYIDESDDDDDDDEGEEQEQEREVLPSPQNEHTMDEENAGGSNNAAGDNGTGGGRSLRKRSTPYEKIQQPKKKRKTKAQPKKKQRKGPAGELEVGALYTGFKLEEWNEAGPISNTWPWKVFYSDPKRQAYIDEVLGGVRKGYAVEGYDVNFEFIAHPHLVDATEKWDNHMERYKMEKKKGHFDNVKTLRHGGWMKYKKKTGIWNDEGDTVRLNVGQSIPDLAGAKEQVVKKKVVDEDGFEMEVEELVEPAARVTTGAAKRWKKNDGREYGSHEYDRAGDGLNAHDVKEVRDVVAEVAIKRHEKAATTDKAEKKTGRAGGGAGAGSRAPPASTKKAGGQRKKARATAAKPAAPTTSPARQSSRAAARKSYKDESEDEFVSEESDFE</sequence>
<name>A0A830HBQ6_9CHLO</name>
<evidence type="ECO:0000256" key="6">
    <source>
        <dbReference type="SAM" id="MobiDB-lite"/>
    </source>
</evidence>
<dbReference type="OrthoDB" id="513341at2759"/>
<feature type="region of interest" description="Disordered" evidence="6">
    <location>
        <begin position="658"/>
        <end position="701"/>
    </location>
</feature>